<gene>
    <name evidence="3" type="ORF">IT779_08630</name>
</gene>
<evidence type="ECO:0000313" key="4">
    <source>
        <dbReference type="Proteomes" id="UP000655751"/>
    </source>
</evidence>
<dbReference type="InterPro" id="IPR013325">
    <property type="entry name" value="RNA_pol_sigma_r2"/>
</dbReference>
<dbReference type="InterPro" id="IPR050239">
    <property type="entry name" value="Sigma-70_RNA_pol_init_factors"/>
</dbReference>
<proteinExistence type="predicted"/>
<dbReference type="PANTHER" id="PTHR30603">
    <property type="entry name" value="RNA POLYMERASE SIGMA FACTOR RPO"/>
    <property type="match status" value="1"/>
</dbReference>
<dbReference type="SUPFAM" id="SSF88946">
    <property type="entry name" value="Sigma2 domain of RNA polymerase sigma factors"/>
    <property type="match status" value="1"/>
</dbReference>
<reference evidence="3" key="1">
    <citation type="submission" date="2020-11" db="EMBL/GenBank/DDBJ databases">
        <title>Nocardia NEAU-351.nov., a novel actinomycete isolated from the cow dung.</title>
        <authorList>
            <person name="Zhang X."/>
        </authorList>
    </citation>
    <scope>NUCLEOTIDE SEQUENCE</scope>
    <source>
        <strain evidence="3">NEAU-351</strain>
    </source>
</reference>
<organism evidence="3 4">
    <name type="scientific">Nocardia bovistercoris</name>
    <dbReference type="NCBI Taxonomy" id="2785916"/>
    <lineage>
        <taxon>Bacteria</taxon>
        <taxon>Bacillati</taxon>
        <taxon>Actinomycetota</taxon>
        <taxon>Actinomycetes</taxon>
        <taxon>Mycobacteriales</taxon>
        <taxon>Nocardiaceae</taxon>
        <taxon>Nocardia</taxon>
    </lineage>
</organism>
<keyword evidence="1" id="KW-1133">Transmembrane helix</keyword>
<name>A0A931N240_9NOCA</name>
<dbReference type="GO" id="GO:0006352">
    <property type="term" value="P:DNA-templated transcription initiation"/>
    <property type="evidence" value="ECO:0007669"/>
    <property type="project" value="InterPro"/>
</dbReference>
<dbReference type="GO" id="GO:0003677">
    <property type="term" value="F:DNA binding"/>
    <property type="evidence" value="ECO:0007669"/>
    <property type="project" value="InterPro"/>
</dbReference>
<dbReference type="Proteomes" id="UP000655751">
    <property type="component" value="Unassembled WGS sequence"/>
</dbReference>
<dbReference type="Pfam" id="PF00140">
    <property type="entry name" value="Sigma70_r1_2"/>
    <property type="match status" value="1"/>
</dbReference>
<feature type="domain" description="RNA polymerase sigma-70 region 1.2" evidence="2">
    <location>
        <begin position="93"/>
        <end position="126"/>
    </location>
</feature>
<keyword evidence="1" id="KW-0812">Transmembrane</keyword>
<dbReference type="EMBL" id="JADMLG010000003">
    <property type="protein sequence ID" value="MBH0776347.1"/>
    <property type="molecule type" value="Genomic_DNA"/>
</dbReference>
<keyword evidence="1" id="KW-0472">Membrane</keyword>
<comment type="caution">
    <text evidence="3">The sequence shown here is derived from an EMBL/GenBank/DDBJ whole genome shotgun (WGS) entry which is preliminary data.</text>
</comment>
<dbReference type="Gene3D" id="1.20.120.1810">
    <property type="match status" value="1"/>
</dbReference>
<protein>
    <recommendedName>
        <fullName evidence="2">RNA polymerase sigma-70 region 1.2 domain-containing protein</fullName>
    </recommendedName>
</protein>
<evidence type="ECO:0000259" key="2">
    <source>
        <dbReference type="Pfam" id="PF00140"/>
    </source>
</evidence>
<dbReference type="PANTHER" id="PTHR30603:SF60">
    <property type="entry name" value="RNA POLYMERASE SIGMA FACTOR RPOD"/>
    <property type="match status" value="1"/>
</dbReference>
<evidence type="ECO:0000313" key="3">
    <source>
        <dbReference type="EMBL" id="MBH0776347.1"/>
    </source>
</evidence>
<evidence type="ECO:0000256" key="1">
    <source>
        <dbReference type="SAM" id="Phobius"/>
    </source>
</evidence>
<keyword evidence="4" id="KW-1185">Reference proteome</keyword>
<dbReference type="GO" id="GO:0016987">
    <property type="term" value="F:sigma factor activity"/>
    <property type="evidence" value="ECO:0007669"/>
    <property type="project" value="InterPro"/>
</dbReference>
<dbReference type="InterPro" id="IPR009042">
    <property type="entry name" value="RNA_pol_sigma70_r1_2"/>
</dbReference>
<sequence length="194" mass="21286">MWTDPWGPVAVVCNFPASTWVMLGLFAPARRDATGSSRRDRQVAAQSVIDDQTTNDTVDDELYSADTEAGNAAYRDDEAKLTRHPDQLAASVDSVRDYLEQIGKVALLTADEEVDLSIRIEVGLYAAHKIEQAAGRGRSMDTPTRRDLPLIARAGTRAKNAFIRANLRLVVAIAKHYTGRGLTIPDDEASEYNP</sequence>
<accession>A0A931N240</accession>
<feature type="transmembrane region" description="Helical" evidence="1">
    <location>
        <begin position="6"/>
        <end position="29"/>
    </location>
</feature>
<dbReference type="AlphaFoldDB" id="A0A931N240"/>
<dbReference type="Gene3D" id="1.10.601.10">
    <property type="entry name" value="RNA Polymerase Primary Sigma Factor"/>
    <property type="match status" value="1"/>
</dbReference>